<name>A0A8J3CXU0_9BACT</name>
<sequence length="69" mass="7887">MGVNSYFLTKFFTYYLRNMLFISIFDINIIVMKKQWTMPKMLSFEINGGTIAGKYEDYLNGSIPVGGAS</sequence>
<reference evidence="2" key="2">
    <citation type="submission" date="2020-09" db="EMBL/GenBank/DDBJ databases">
        <authorList>
            <person name="Sun Q."/>
            <person name="Kim S."/>
        </authorList>
    </citation>
    <scope>NUCLEOTIDE SEQUENCE</scope>
    <source>
        <strain evidence="2">KCTC 23224</strain>
    </source>
</reference>
<evidence type="ECO:0000313" key="2">
    <source>
        <dbReference type="EMBL" id="GHB36967.1"/>
    </source>
</evidence>
<gene>
    <name evidence="2" type="ORF">GCM10008106_17810</name>
</gene>
<keyword evidence="1" id="KW-0472">Membrane</keyword>
<organism evidence="2 3">
    <name type="scientific">Mongoliitalea lutea</name>
    <dbReference type="NCBI Taxonomy" id="849756"/>
    <lineage>
        <taxon>Bacteria</taxon>
        <taxon>Pseudomonadati</taxon>
        <taxon>Bacteroidota</taxon>
        <taxon>Cytophagia</taxon>
        <taxon>Cytophagales</taxon>
        <taxon>Cyclobacteriaceae</taxon>
        <taxon>Mongoliitalea</taxon>
    </lineage>
</organism>
<evidence type="ECO:0000256" key="1">
    <source>
        <dbReference type="SAM" id="Phobius"/>
    </source>
</evidence>
<feature type="transmembrane region" description="Helical" evidence="1">
    <location>
        <begin position="12"/>
        <end position="31"/>
    </location>
</feature>
<keyword evidence="1" id="KW-0812">Transmembrane</keyword>
<accession>A0A8J3CXU0</accession>
<comment type="caution">
    <text evidence="2">The sequence shown here is derived from an EMBL/GenBank/DDBJ whole genome shotgun (WGS) entry which is preliminary data.</text>
</comment>
<evidence type="ECO:0000313" key="3">
    <source>
        <dbReference type="Proteomes" id="UP000642809"/>
    </source>
</evidence>
<keyword evidence="3" id="KW-1185">Reference proteome</keyword>
<proteinExistence type="predicted"/>
<dbReference type="AlphaFoldDB" id="A0A8J3CXU0"/>
<protein>
    <submittedName>
        <fullName evidence="2">Uncharacterized protein</fullName>
    </submittedName>
</protein>
<reference evidence="2" key="1">
    <citation type="journal article" date="2014" name="Int. J. Syst. Evol. Microbiol.">
        <title>Complete genome sequence of Corynebacterium casei LMG S-19264T (=DSM 44701T), isolated from a smear-ripened cheese.</title>
        <authorList>
            <consortium name="US DOE Joint Genome Institute (JGI-PGF)"/>
            <person name="Walter F."/>
            <person name="Albersmeier A."/>
            <person name="Kalinowski J."/>
            <person name="Ruckert C."/>
        </authorList>
    </citation>
    <scope>NUCLEOTIDE SEQUENCE</scope>
    <source>
        <strain evidence="2">KCTC 23224</strain>
    </source>
</reference>
<dbReference type="EMBL" id="BMYF01000009">
    <property type="protein sequence ID" value="GHB36967.1"/>
    <property type="molecule type" value="Genomic_DNA"/>
</dbReference>
<keyword evidence="1" id="KW-1133">Transmembrane helix</keyword>
<dbReference type="Proteomes" id="UP000642809">
    <property type="component" value="Unassembled WGS sequence"/>
</dbReference>